<reference evidence="2 3" key="1">
    <citation type="submission" date="2024-02" db="EMBL/GenBank/DDBJ databases">
        <title>A draft genome for the cacao thread blight pathogen Marasmius crinis-equi.</title>
        <authorList>
            <person name="Cohen S.P."/>
            <person name="Baruah I.K."/>
            <person name="Amoako-Attah I."/>
            <person name="Bukari Y."/>
            <person name="Meinhardt L.W."/>
            <person name="Bailey B.A."/>
        </authorList>
    </citation>
    <scope>NUCLEOTIDE SEQUENCE [LARGE SCALE GENOMIC DNA]</scope>
    <source>
        <strain evidence="2 3">GH-76</strain>
    </source>
</reference>
<dbReference type="Proteomes" id="UP001465976">
    <property type="component" value="Unassembled WGS sequence"/>
</dbReference>
<sequence>MSASNDQESTLGEESIRVIIPTQPLPSILRIEPPPSDTFLRDQIFLKAKECNFDVSDNTSMYLRIGRTSSDPSSPEQVSSPRDLIKGGTDRLLASSCTYGEVRTQISRDKEAAIVLVPKPRVRGRSPSTSPPTKRTKSAEKPVLHITNSESTMLLSFLYPNGVPDMSAASQLLSFVQQHKTILVDPTQILSEHFRLNSRLRMPSLVIGEPGSGKTLLTIFATLLFDVHIQHRAQNEGIWKTGEGVLGDLEIAEKMKSGEVAIEPNTHLCLCLSFRVDGFEDRPTPQSADSFEENLQVQISKFCNKYTKRVPRLRDVRDKVGISLVKRVEEVLKECGKANWEVVILIDDIDTPFQLSIRERLLRGAPDESRDAMLLKNLLEKTWQLTVSLCQLIENGLAMGTVAHAFMTTTWPIAIKTLCDTTAVTCHRHLLKSIGLGSGAFSLRHLEHILGGEGFKHAVGALDEAHPEWRVSLENISSGGYHDPVFFGKFMHLIGYILSDKNEPLPRATVKDKIRTCFNEWETSHTREEMFFVSRVTEILKPIGREEDERSRDTHEYPKLRLVLEEHDVHQFLDPQPSLLPSELAATGSLTMRTALILLKSEGVVSIDGFTAQDGSEAAKGFLKLYNSNLDADIQALRVARSRFGDTQNEIDLALLPTEIEIHLQRSFKVDRTWVYNEHAFQDYVLEILRSNKSSQDGFCVAKEIELRKEKCKENGSPYVGWGFLDLTMVPAPRLYKGVICDMELKSIKIEYLYYGEYGSYPQNLREIQDYGELVMTRNRDDILEMWLRYWDRNNNREVIMQVKEVMKAAQDQVAAYVVAMANGHQVPFVEKDGKQELVAPDQPVCTDYRVTVDHEPEHAHTTVKGYVLLNVGHVRVIGENGRRLKMQEELAYNVAGTLPPIASDKNLQERREKQSKYESQFVPVQPYHK</sequence>
<evidence type="ECO:0008006" key="4">
    <source>
        <dbReference type="Google" id="ProtNLM"/>
    </source>
</evidence>
<accession>A0ABR3F7P4</accession>
<feature type="compositionally biased region" description="Basic and acidic residues" evidence="1">
    <location>
        <begin position="908"/>
        <end position="917"/>
    </location>
</feature>
<dbReference type="EMBL" id="JBAHYK010000791">
    <property type="protein sequence ID" value="KAL0571291.1"/>
    <property type="molecule type" value="Genomic_DNA"/>
</dbReference>
<organism evidence="2 3">
    <name type="scientific">Marasmius crinis-equi</name>
    <dbReference type="NCBI Taxonomy" id="585013"/>
    <lineage>
        <taxon>Eukaryota</taxon>
        <taxon>Fungi</taxon>
        <taxon>Dikarya</taxon>
        <taxon>Basidiomycota</taxon>
        <taxon>Agaricomycotina</taxon>
        <taxon>Agaricomycetes</taxon>
        <taxon>Agaricomycetidae</taxon>
        <taxon>Agaricales</taxon>
        <taxon>Marasmiineae</taxon>
        <taxon>Marasmiaceae</taxon>
        <taxon>Marasmius</taxon>
    </lineage>
</organism>
<proteinExistence type="predicted"/>
<feature type="region of interest" description="Disordered" evidence="1">
    <location>
        <begin position="66"/>
        <end position="87"/>
    </location>
</feature>
<protein>
    <recommendedName>
        <fullName evidence="4">AAA+ ATPase domain-containing protein</fullName>
    </recommendedName>
</protein>
<name>A0ABR3F7P4_9AGAR</name>
<keyword evidence="3" id="KW-1185">Reference proteome</keyword>
<evidence type="ECO:0000313" key="3">
    <source>
        <dbReference type="Proteomes" id="UP001465976"/>
    </source>
</evidence>
<feature type="compositionally biased region" description="Low complexity" evidence="1">
    <location>
        <begin position="69"/>
        <end position="81"/>
    </location>
</feature>
<evidence type="ECO:0000313" key="2">
    <source>
        <dbReference type="EMBL" id="KAL0571291.1"/>
    </source>
</evidence>
<gene>
    <name evidence="2" type="ORF">V5O48_010668</name>
</gene>
<comment type="caution">
    <text evidence="2">The sequence shown here is derived from an EMBL/GenBank/DDBJ whole genome shotgun (WGS) entry which is preliminary data.</text>
</comment>
<feature type="region of interest" description="Disordered" evidence="1">
    <location>
        <begin position="908"/>
        <end position="930"/>
    </location>
</feature>
<evidence type="ECO:0000256" key="1">
    <source>
        <dbReference type="SAM" id="MobiDB-lite"/>
    </source>
</evidence>
<feature type="region of interest" description="Disordered" evidence="1">
    <location>
        <begin position="121"/>
        <end position="141"/>
    </location>
</feature>